<dbReference type="EMBL" id="LBWB01000002">
    <property type="protein sequence ID" value="KKR01761.1"/>
    <property type="molecule type" value="Genomic_DNA"/>
</dbReference>
<evidence type="ECO:0008006" key="3">
    <source>
        <dbReference type="Google" id="ProtNLM"/>
    </source>
</evidence>
<organism evidence="1 2">
    <name type="scientific">Candidatus Woesebacteria bacterium GW2011_GWB1_39_12</name>
    <dbReference type="NCBI Taxonomy" id="1618574"/>
    <lineage>
        <taxon>Bacteria</taxon>
        <taxon>Candidatus Woeseibacteriota</taxon>
    </lineage>
</organism>
<name>A0A0G0MMW2_9BACT</name>
<comment type="caution">
    <text evidence="1">The sequence shown here is derived from an EMBL/GenBank/DDBJ whole genome shotgun (WGS) entry which is preliminary data.</text>
</comment>
<dbReference type="Proteomes" id="UP000033881">
    <property type="component" value="Unassembled WGS sequence"/>
</dbReference>
<reference evidence="1 2" key="1">
    <citation type="journal article" date="2015" name="Nature">
        <title>rRNA introns, odd ribosomes, and small enigmatic genomes across a large radiation of phyla.</title>
        <authorList>
            <person name="Brown C.T."/>
            <person name="Hug L.A."/>
            <person name="Thomas B.C."/>
            <person name="Sharon I."/>
            <person name="Castelle C.J."/>
            <person name="Singh A."/>
            <person name="Wilkins M.J."/>
            <person name="Williams K.H."/>
            <person name="Banfield J.F."/>
        </authorList>
    </citation>
    <scope>NUCLEOTIDE SEQUENCE [LARGE SCALE GENOMIC DNA]</scope>
</reference>
<gene>
    <name evidence="1" type="ORF">UT24_C0002G0024</name>
</gene>
<evidence type="ECO:0000313" key="1">
    <source>
        <dbReference type="EMBL" id="KKR01761.1"/>
    </source>
</evidence>
<dbReference type="STRING" id="1618574.UT24_C0002G0024"/>
<evidence type="ECO:0000313" key="2">
    <source>
        <dbReference type="Proteomes" id="UP000033881"/>
    </source>
</evidence>
<proteinExistence type="predicted"/>
<sequence>MSNYIKESKYEIKKSVFPLSKIFKGFVFANKIYLRPDIYNDLYKDKPKPESVGVLIHERTHLEQISSGNWLIQGLRYWIFPKVRLESELLANREQFKYLKRNKEIFDFEKRAKHLSSFPYLFCSSYQSALKELRKIWRNV</sequence>
<dbReference type="AlphaFoldDB" id="A0A0G0MMW2"/>
<accession>A0A0G0MMW2</accession>
<protein>
    <recommendedName>
        <fullName evidence="3">DUF4157 domain-containing protein</fullName>
    </recommendedName>
</protein>